<dbReference type="Gene3D" id="2.60.40.10">
    <property type="entry name" value="Immunoglobulins"/>
    <property type="match status" value="1"/>
</dbReference>
<evidence type="ECO:0000256" key="1">
    <source>
        <dbReference type="ARBA" id="ARBA00000966"/>
    </source>
</evidence>
<dbReference type="AlphaFoldDB" id="A0A6B3QE55"/>
<dbReference type="SUPFAM" id="SSF51445">
    <property type="entry name" value="(Trans)glycosidases"/>
    <property type="match status" value="1"/>
</dbReference>
<accession>A0A6B3QE55</accession>
<dbReference type="InterPro" id="IPR017853">
    <property type="entry name" value="GH"/>
</dbReference>
<reference evidence="11" key="1">
    <citation type="journal article" date="2020" name="Microorganisms">
        <title>Isolation, Genomic and Metabolomic Characterization of Streptomyces tendae VITAKN with Quorum Sensing Inhibitory Activity from Southern India.</title>
        <authorList>
            <person name="Ishaque N.M."/>
            <person name="Burgsdorf I."/>
            <person name="Limlingan Malit J.J."/>
            <person name="Saha S."/>
            <person name="Teta R."/>
            <person name="Ewe D."/>
            <person name="Kannabiran K."/>
            <person name="Hrouzek P."/>
            <person name="Steindler L."/>
            <person name="Costantino V."/>
            <person name="Saurav K."/>
        </authorList>
    </citation>
    <scope>NUCLEOTIDE SEQUENCE</scope>
    <source>
        <strain evidence="11">VITAKN</strain>
    </source>
</reference>
<keyword evidence="6 7" id="KW-0624">Polysaccharide degradation</keyword>
<gene>
    <name evidence="11" type="ORF">GUR47_05670</name>
</gene>
<evidence type="ECO:0000259" key="10">
    <source>
        <dbReference type="PROSITE" id="PS51173"/>
    </source>
</evidence>
<dbReference type="InterPro" id="IPR003961">
    <property type="entry name" value="FN3_dom"/>
</dbReference>
<dbReference type="EC" id="3.2.1.4" evidence="7"/>
<evidence type="ECO:0000256" key="8">
    <source>
        <dbReference type="SAM" id="MobiDB-lite"/>
    </source>
</evidence>
<dbReference type="Pfam" id="PF00150">
    <property type="entry name" value="Cellulase"/>
    <property type="match status" value="1"/>
</dbReference>
<dbReference type="PRINTS" id="PR00014">
    <property type="entry name" value="FNTYPEIII"/>
</dbReference>
<evidence type="ECO:0000256" key="5">
    <source>
        <dbReference type="ARBA" id="ARBA00023295"/>
    </source>
</evidence>
<dbReference type="GO" id="GO:0008810">
    <property type="term" value="F:cellulase activity"/>
    <property type="evidence" value="ECO:0007669"/>
    <property type="project" value="UniProtKB-EC"/>
</dbReference>
<dbReference type="CDD" id="cd00063">
    <property type="entry name" value="FN3"/>
    <property type="match status" value="1"/>
</dbReference>
<organism evidence="11">
    <name type="scientific">Streptomyces tendae</name>
    <dbReference type="NCBI Taxonomy" id="1932"/>
    <lineage>
        <taxon>Bacteria</taxon>
        <taxon>Bacillati</taxon>
        <taxon>Actinomycetota</taxon>
        <taxon>Actinomycetes</taxon>
        <taxon>Kitasatosporales</taxon>
        <taxon>Streptomycetaceae</taxon>
        <taxon>Streptomyces</taxon>
    </lineage>
</organism>
<evidence type="ECO:0000256" key="2">
    <source>
        <dbReference type="ARBA" id="ARBA00022729"/>
    </source>
</evidence>
<evidence type="ECO:0000256" key="6">
    <source>
        <dbReference type="ARBA" id="ARBA00023326"/>
    </source>
</evidence>
<dbReference type="InterPro" id="IPR036116">
    <property type="entry name" value="FN3_sf"/>
</dbReference>
<dbReference type="EMBL" id="JAAIFS010000001">
    <property type="protein sequence ID" value="NEV86178.1"/>
    <property type="molecule type" value="Genomic_DNA"/>
</dbReference>
<feature type="region of interest" description="Disordered" evidence="8">
    <location>
        <begin position="354"/>
        <end position="376"/>
    </location>
</feature>
<dbReference type="SMART" id="SM00060">
    <property type="entry name" value="FN3"/>
    <property type="match status" value="1"/>
</dbReference>
<sequence length="568" mass="58146">MRTARRGTTAPKTLAARLVAGLAALIGLVVVGALCPGAAVAQSPAGRAPAQGRSAGAQAAGLHIAEGRLVEGNGNDFVMRGVNHAHTWYPGETQSLADVKALGANSVRVVLSDGYRWSENGPEDVAAVIERCKANRLICVLEVHDTTGYGEDAAAGTLDHAADYWIGLKDVLAGQEDHVVVNIGNEPWGNTDPAGWTEPTVAAVKKLRAAGLQHTIMVDAPNWGQDWQGVMRAEAQSVHDADPTGNLIFSIHMYSVYDTAQEITDYLNAFVDAKLPILIGEFGGPADQYGDPDEDTMMAAAEQLGLGYLAWSWSGNTDPILDLALDFDPSRLSDWGERIFHGVDGIAQTSKEATVYGGGAPDTQAPTAPGTPTATAVTDSSVTLGWTAATDDTAVTGYDVVRLGAGAETTVASSATTTATVTGLTPGTAYTFAVRARDAAGNRSAASVAVEVTTDEGGGTPGGACSVGYRVVGEWPGGFQGEMAVRNTGSAAVGPWTLAFAFTDGQTITNMWGGTATQNAGAVSVAPASYTATIPAGGTVTLGFTAQKGGTNTAPAAFSLNGAACATT</sequence>
<dbReference type="InterPro" id="IPR001919">
    <property type="entry name" value="CBD2"/>
</dbReference>
<dbReference type="PROSITE" id="PS51173">
    <property type="entry name" value="CBM2"/>
    <property type="match status" value="1"/>
</dbReference>
<comment type="catalytic activity">
    <reaction evidence="1 7">
        <text>Endohydrolysis of (1-&gt;4)-beta-D-glucosidic linkages in cellulose, lichenin and cereal beta-D-glucans.</text>
        <dbReference type="EC" id="3.2.1.4"/>
    </reaction>
</comment>
<comment type="caution">
    <text evidence="11">The sequence shown here is derived from an EMBL/GenBank/DDBJ whole genome shotgun (WGS) entry which is preliminary data.</text>
</comment>
<name>A0A6B3QE55_STRTE</name>
<dbReference type="SMART" id="SM00637">
    <property type="entry name" value="CBD_II"/>
    <property type="match status" value="1"/>
</dbReference>
<dbReference type="RefSeq" id="WP_161378174.1">
    <property type="nucleotide sequence ID" value="NZ_JAAIFS010000001.1"/>
</dbReference>
<evidence type="ECO:0000259" key="9">
    <source>
        <dbReference type="PROSITE" id="PS50853"/>
    </source>
</evidence>
<evidence type="ECO:0000313" key="11">
    <source>
        <dbReference type="EMBL" id="NEV86178.1"/>
    </source>
</evidence>
<dbReference type="Pfam" id="PF00041">
    <property type="entry name" value="fn3"/>
    <property type="match status" value="1"/>
</dbReference>
<keyword evidence="7" id="KW-0136">Cellulose degradation</keyword>
<dbReference type="GO" id="GO:0030245">
    <property type="term" value="P:cellulose catabolic process"/>
    <property type="evidence" value="ECO:0007669"/>
    <property type="project" value="UniProtKB-KW"/>
</dbReference>
<dbReference type="Gene3D" id="2.60.40.290">
    <property type="match status" value="1"/>
</dbReference>
<dbReference type="InterPro" id="IPR001547">
    <property type="entry name" value="Glyco_hydro_5"/>
</dbReference>
<dbReference type="SUPFAM" id="SSF49384">
    <property type="entry name" value="Carbohydrate-binding domain"/>
    <property type="match status" value="1"/>
</dbReference>
<dbReference type="Pfam" id="PF00553">
    <property type="entry name" value="CBM_2"/>
    <property type="match status" value="1"/>
</dbReference>
<keyword evidence="2" id="KW-0732">Signal</keyword>
<dbReference type="InterPro" id="IPR013783">
    <property type="entry name" value="Ig-like_fold"/>
</dbReference>
<comment type="similarity">
    <text evidence="7">Belongs to the glycosyl hydrolase 5 (cellulase A) family.</text>
</comment>
<evidence type="ECO:0000256" key="3">
    <source>
        <dbReference type="ARBA" id="ARBA00022801"/>
    </source>
</evidence>
<keyword evidence="5 7" id="KW-0326">Glycosidase</keyword>
<feature type="compositionally biased region" description="Low complexity" evidence="8">
    <location>
        <begin position="361"/>
        <end position="376"/>
    </location>
</feature>
<dbReference type="InterPro" id="IPR012291">
    <property type="entry name" value="CBM2_carb-bd_dom_sf"/>
</dbReference>
<dbReference type="Gene3D" id="3.20.20.80">
    <property type="entry name" value="Glycosidases"/>
    <property type="match status" value="1"/>
</dbReference>
<dbReference type="SUPFAM" id="SSF49265">
    <property type="entry name" value="Fibronectin type III"/>
    <property type="match status" value="1"/>
</dbReference>
<proteinExistence type="inferred from homology"/>
<dbReference type="PANTHER" id="PTHR42754:SF1">
    <property type="entry name" value="LIPOPROTEIN"/>
    <property type="match status" value="1"/>
</dbReference>
<dbReference type="GO" id="GO:0030247">
    <property type="term" value="F:polysaccharide binding"/>
    <property type="evidence" value="ECO:0007669"/>
    <property type="project" value="UniProtKB-UniRule"/>
</dbReference>
<evidence type="ECO:0000256" key="7">
    <source>
        <dbReference type="RuleBase" id="RU361153"/>
    </source>
</evidence>
<dbReference type="PROSITE" id="PS50853">
    <property type="entry name" value="FN3"/>
    <property type="match status" value="1"/>
</dbReference>
<feature type="domain" description="CBM2" evidence="10">
    <location>
        <begin position="458"/>
        <end position="568"/>
    </location>
</feature>
<evidence type="ECO:0000256" key="4">
    <source>
        <dbReference type="ARBA" id="ARBA00023277"/>
    </source>
</evidence>
<protein>
    <recommendedName>
        <fullName evidence="7">Endoglucanase</fullName>
        <ecNumber evidence="7">3.2.1.4</ecNumber>
    </recommendedName>
</protein>
<keyword evidence="3 7" id="KW-0378">Hydrolase</keyword>
<feature type="domain" description="Fibronectin type-III" evidence="9">
    <location>
        <begin position="368"/>
        <end position="457"/>
    </location>
</feature>
<dbReference type="PANTHER" id="PTHR42754">
    <property type="entry name" value="ENDOGLUCANASE"/>
    <property type="match status" value="1"/>
</dbReference>
<keyword evidence="4 7" id="KW-0119">Carbohydrate metabolism</keyword>
<dbReference type="InterPro" id="IPR008965">
    <property type="entry name" value="CBM2/CBM3_carb-bd_dom_sf"/>
</dbReference>